<reference evidence="2 3" key="1">
    <citation type="journal article" date="2021" name="Hortic Res">
        <title>Chromosome-scale assembly of the Dendrobium chrysotoxum genome enhances the understanding of orchid evolution.</title>
        <authorList>
            <person name="Zhang Y."/>
            <person name="Zhang G.Q."/>
            <person name="Zhang D."/>
            <person name="Liu X.D."/>
            <person name="Xu X.Y."/>
            <person name="Sun W.H."/>
            <person name="Yu X."/>
            <person name="Zhu X."/>
            <person name="Wang Z.W."/>
            <person name="Zhao X."/>
            <person name="Zhong W.Y."/>
            <person name="Chen H."/>
            <person name="Yin W.L."/>
            <person name="Huang T."/>
            <person name="Niu S.C."/>
            <person name="Liu Z.J."/>
        </authorList>
    </citation>
    <scope>NUCLEOTIDE SEQUENCE [LARGE SCALE GENOMIC DNA]</scope>
    <source>
        <strain evidence="2">Lindl</strain>
    </source>
</reference>
<proteinExistence type="predicted"/>
<dbReference type="InterPro" id="IPR029045">
    <property type="entry name" value="ClpP/crotonase-like_dom_sf"/>
</dbReference>
<sequence length="90" mass="9567">MGGDQLASVMSSVASDPKRIAGLRDQIDAQSMPRYASARLWDDGIIRPMDTRATLALSLSVANQGRRRSAERGEGHTAWDGNNLVGGGVV</sequence>
<dbReference type="Gene3D" id="3.90.226.10">
    <property type="entry name" value="2-enoyl-CoA Hydratase, Chain A, domain 1"/>
    <property type="match status" value="1"/>
</dbReference>
<evidence type="ECO:0000313" key="3">
    <source>
        <dbReference type="Proteomes" id="UP000775213"/>
    </source>
</evidence>
<dbReference type="AlphaFoldDB" id="A0AAV7FR31"/>
<evidence type="ECO:0000256" key="1">
    <source>
        <dbReference type="SAM" id="MobiDB-lite"/>
    </source>
</evidence>
<name>A0AAV7FR31_DENCH</name>
<evidence type="ECO:0000313" key="2">
    <source>
        <dbReference type="EMBL" id="KAH0445998.1"/>
    </source>
</evidence>
<dbReference type="SUPFAM" id="SSF52096">
    <property type="entry name" value="ClpP/crotonase"/>
    <property type="match status" value="1"/>
</dbReference>
<gene>
    <name evidence="2" type="ORF">IEQ34_025165</name>
</gene>
<keyword evidence="3" id="KW-1185">Reference proteome</keyword>
<organism evidence="2 3">
    <name type="scientific">Dendrobium chrysotoxum</name>
    <name type="common">Orchid</name>
    <dbReference type="NCBI Taxonomy" id="161865"/>
    <lineage>
        <taxon>Eukaryota</taxon>
        <taxon>Viridiplantae</taxon>
        <taxon>Streptophyta</taxon>
        <taxon>Embryophyta</taxon>
        <taxon>Tracheophyta</taxon>
        <taxon>Spermatophyta</taxon>
        <taxon>Magnoliopsida</taxon>
        <taxon>Liliopsida</taxon>
        <taxon>Asparagales</taxon>
        <taxon>Orchidaceae</taxon>
        <taxon>Epidendroideae</taxon>
        <taxon>Malaxideae</taxon>
        <taxon>Dendrobiinae</taxon>
        <taxon>Dendrobium</taxon>
    </lineage>
</organism>
<feature type="compositionally biased region" description="Basic and acidic residues" evidence="1">
    <location>
        <begin position="68"/>
        <end position="77"/>
    </location>
</feature>
<comment type="caution">
    <text evidence="2">The sequence shown here is derived from an EMBL/GenBank/DDBJ whole genome shotgun (WGS) entry which is preliminary data.</text>
</comment>
<dbReference type="EMBL" id="JAGFBR010000288">
    <property type="protein sequence ID" value="KAH0445998.1"/>
    <property type="molecule type" value="Genomic_DNA"/>
</dbReference>
<accession>A0AAV7FR31</accession>
<dbReference type="Proteomes" id="UP000775213">
    <property type="component" value="Unassembled WGS sequence"/>
</dbReference>
<feature type="region of interest" description="Disordered" evidence="1">
    <location>
        <begin position="66"/>
        <end position="90"/>
    </location>
</feature>
<protein>
    <submittedName>
        <fullName evidence="2">Uncharacterized protein</fullName>
    </submittedName>
</protein>